<feature type="region of interest" description="Disordered" evidence="1">
    <location>
        <begin position="44"/>
        <end position="78"/>
    </location>
</feature>
<reference evidence="2" key="3">
    <citation type="submission" date="2025-09" db="UniProtKB">
        <authorList>
            <consortium name="Ensembl"/>
        </authorList>
    </citation>
    <scope>IDENTIFICATION</scope>
</reference>
<dbReference type="Proteomes" id="UP000314981">
    <property type="component" value="Chromosome 2"/>
</dbReference>
<dbReference type="AlphaFoldDB" id="A0A4W2EVK4"/>
<keyword evidence="3" id="KW-1185">Reference proteome</keyword>
<evidence type="ECO:0000256" key="1">
    <source>
        <dbReference type="SAM" id="MobiDB-lite"/>
    </source>
</evidence>
<evidence type="ECO:0000313" key="2">
    <source>
        <dbReference type="Ensembl" id="ENSBIXP00000041062.1"/>
    </source>
</evidence>
<accession>A0A4W2EVK4</accession>
<organism evidence="2 3">
    <name type="scientific">Bos indicus x Bos taurus</name>
    <name type="common">Hybrid cattle</name>
    <dbReference type="NCBI Taxonomy" id="30522"/>
    <lineage>
        <taxon>Eukaryota</taxon>
        <taxon>Metazoa</taxon>
        <taxon>Chordata</taxon>
        <taxon>Craniata</taxon>
        <taxon>Vertebrata</taxon>
        <taxon>Euteleostomi</taxon>
        <taxon>Mammalia</taxon>
        <taxon>Eutheria</taxon>
        <taxon>Laurasiatheria</taxon>
        <taxon>Artiodactyla</taxon>
        <taxon>Ruminantia</taxon>
        <taxon>Pecora</taxon>
        <taxon>Bovidae</taxon>
        <taxon>Bovinae</taxon>
        <taxon>Bos</taxon>
    </lineage>
</organism>
<name>A0A4W2EVK4_BOBOX</name>
<dbReference type="Ensembl" id="ENSBIXT00000037464.1">
    <property type="protein sequence ID" value="ENSBIXP00000041062.1"/>
    <property type="gene ID" value="ENSBIXG00000025240.1"/>
</dbReference>
<dbReference type="OMA" id="TDVEDHG"/>
<reference evidence="2 3" key="1">
    <citation type="submission" date="2018-11" db="EMBL/GenBank/DDBJ databases">
        <title>Haplotype-resolved cattle genomes.</title>
        <authorList>
            <person name="Low W.Y."/>
            <person name="Tearle R."/>
            <person name="Bickhart D.M."/>
            <person name="Rosen B.D."/>
            <person name="Koren S."/>
            <person name="Rhie A."/>
            <person name="Hiendleder S."/>
            <person name="Phillippy A.M."/>
            <person name="Smith T.P.L."/>
            <person name="Williams J.L."/>
        </authorList>
    </citation>
    <scope>NUCLEOTIDE SEQUENCE [LARGE SCALE GENOMIC DNA]</scope>
</reference>
<protein>
    <submittedName>
        <fullName evidence="2">Uncharacterized protein</fullName>
    </submittedName>
</protein>
<sequence>MVPRRLLGVGHNAGGIPRALKMYLQADVENDGARNVEIREVHAQLPGQLEEGEQGAGKPLAEDPVRAGGHGRPLKHFS</sequence>
<proteinExistence type="predicted"/>
<reference evidence="2" key="2">
    <citation type="submission" date="2025-08" db="UniProtKB">
        <authorList>
            <consortium name="Ensembl"/>
        </authorList>
    </citation>
    <scope>IDENTIFICATION</scope>
</reference>
<evidence type="ECO:0000313" key="3">
    <source>
        <dbReference type="Proteomes" id="UP000314981"/>
    </source>
</evidence>